<proteinExistence type="predicted"/>
<gene>
    <name evidence="11" type="ORF">SAMN02745108_01365</name>
</gene>
<dbReference type="NCBIfam" id="TIGR00229">
    <property type="entry name" value="sensory_box"/>
    <property type="match status" value="1"/>
</dbReference>
<keyword evidence="7 8" id="KW-0472">Membrane</keyword>
<feature type="domain" description="Histidine kinase" evidence="9">
    <location>
        <begin position="348"/>
        <end position="560"/>
    </location>
</feature>
<dbReference type="PANTHER" id="PTHR45453:SF1">
    <property type="entry name" value="PHOSPHATE REGULON SENSOR PROTEIN PHOR"/>
    <property type="match status" value="1"/>
</dbReference>
<dbReference type="EC" id="2.7.13.3" evidence="2"/>
<evidence type="ECO:0000313" key="11">
    <source>
        <dbReference type="EMBL" id="SJZ70103.1"/>
    </source>
</evidence>
<dbReference type="Gene3D" id="3.30.565.10">
    <property type="entry name" value="Histidine kinase-like ATPase, C-terminal domain"/>
    <property type="match status" value="1"/>
</dbReference>
<organism evidence="11 12">
    <name type="scientific">Fibrobacter intestinalis</name>
    <dbReference type="NCBI Taxonomy" id="28122"/>
    <lineage>
        <taxon>Bacteria</taxon>
        <taxon>Pseudomonadati</taxon>
        <taxon>Fibrobacterota</taxon>
        <taxon>Fibrobacteria</taxon>
        <taxon>Fibrobacterales</taxon>
        <taxon>Fibrobacteraceae</taxon>
        <taxon>Fibrobacter</taxon>
    </lineage>
</organism>
<dbReference type="Pfam" id="PF13188">
    <property type="entry name" value="PAS_8"/>
    <property type="match status" value="1"/>
</dbReference>
<dbReference type="Proteomes" id="UP000190449">
    <property type="component" value="Unassembled WGS sequence"/>
</dbReference>
<evidence type="ECO:0000256" key="3">
    <source>
        <dbReference type="ARBA" id="ARBA00022553"/>
    </source>
</evidence>
<comment type="catalytic activity">
    <reaction evidence="1">
        <text>ATP + protein L-histidine = ADP + protein N-phospho-L-histidine.</text>
        <dbReference type="EC" id="2.7.13.3"/>
    </reaction>
</comment>
<dbReference type="CDD" id="cd00082">
    <property type="entry name" value="HisKA"/>
    <property type="match status" value="1"/>
</dbReference>
<evidence type="ECO:0000256" key="6">
    <source>
        <dbReference type="ARBA" id="ARBA00023012"/>
    </source>
</evidence>
<dbReference type="GO" id="GO:0005886">
    <property type="term" value="C:plasma membrane"/>
    <property type="evidence" value="ECO:0007669"/>
    <property type="project" value="TreeGrafter"/>
</dbReference>
<dbReference type="STRING" id="28122.SAMN02745108_01365"/>
<keyword evidence="8" id="KW-1133">Transmembrane helix</keyword>
<evidence type="ECO:0000259" key="10">
    <source>
        <dbReference type="PROSITE" id="PS50112"/>
    </source>
</evidence>
<dbReference type="CDD" id="cd00130">
    <property type="entry name" value="PAS"/>
    <property type="match status" value="1"/>
</dbReference>
<dbReference type="CDD" id="cd00075">
    <property type="entry name" value="HATPase"/>
    <property type="match status" value="1"/>
</dbReference>
<evidence type="ECO:0000256" key="7">
    <source>
        <dbReference type="ARBA" id="ARBA00023136"/>
    </source>
</evidence>
<dbReference type="InterPro" id="IPR036097">
    <property type="entry name" value="HisK_dim/P_sf"/>
</dbReference>
<reference evidence="11 12" key="1">
    <citation type="submission" date="2017-02" db="EMBL/GenBank/DDBJ databases">
        <authorList>
            <person name="Peterson S.W."/>
        </authorList>
    </citation>
    <scope>NUCLEOTIDE SEQUENCE [LARGE SCALE GENOMIC DNA]</scope>
    <source>
        <strain evidence="11 12">ATCC 43854</strain>
    </source>
</reference>
<dbReference type="FunFam" id="1.10.287.130:FF:000001">
    <property type="entry name" value="Two-component sensor histidine kinase"/>
    <property type="match status" value="1"/>
</dbReference>
<dbReference type="InterPro" id="IPR036890">
    <property type="entry name" value="HATPase_C_sf"/>
</dbReference>
<keyword evidence="8" id="KW-0812">Transmembrane</keyword>
<dbReference type="InterPro" id="IPR003594">
    <property type="entry name" value="HATPase_dom"/>
</dbReference>
<sequence>MGKTVKEKLSFSLFYVGLLAALIAMLLTAGAFRTGIANQAVQDLKQQGAIVASAYGFIDSVADLEKLATPSLRITLISPTGDVLFESDAKDKTLDLHLSRAEVRAALQNGEGSSYRLSQTLETGVYYYARLLPDGNVLRLSVRKSIAFSVLSDVYPKLAILLAAIFLLSLFFAHILSHRFVEPIRRLAENPDSLQFPEGDLLYRELAPFARQLKRERDNTLREMSRLKFERNRFRTLIEEMSEGMILLDSQSDVVLVNGVAREMFGVDGDFSGKPLRAFSERPELLKAVEKALNGVKEDAEIQLAGKDVRLIASPVLVGGEVSGVIAILLDVTEKKNLALLRERFTANVSHELKTPLTSIAGYAEMMESGMAKSEDIPEFAGKIRKESARLISLTNDILKLSELDELDPNALRLEKWNLREIVGEVASELESLAKARNISITLPQRDFFLRVDKRKIFEMLYNLLSNAIRYNKDSGKVAVSFEGNAVVVSDSGVGISEEHLPHIFERFYRVDKSRSKETGGTGLGLAIVKHIAEIHRAKISVHSVFGEGSRFRVEFPAESVSG</sequence>
<dbReference type="Gene3D" id="1.10.287.130">
    <property type="match status" value="1"/>
</dbReference>
<evidence type="ECO:0000313" key="12">
    <source>
        <dbReference type="Proteomes" id="UP000190449"/>
    </source>
</evidence>
<dbReference type="InterPro" id="IPR000014">
    <property type="entry name" value="PAS"/>
</dbReference>
<dbReference type="SMART" id="SM00387">
    <property type="entry name" value="HATPase_c"/>
    <property type="match status" value="1"/>
</dbReference>
<keyword evidence="6" id="KW-0902">Two-component regulatory system</keyword>
<dbReference type="PANTHER" id="PTHR45453">
    <property type="entry name" value="PHOSPHATE REGULON SENSOR PROTEIN PHOR"/>
    <property type="match status" value="1"/>
</dbReference>
<name>A0A1T4MSZ4_9BACT</name>
<feature type="transmembrane region" description="Helical" evidence="8">
    <location>
        <begin position="12"/>
        <end position="32"/>
    </location>
</feature>
<dbReference type="SUPFAM" id="SSF47384">
    <property type="entry name" value="Homodimeric domain of signal transducing histidine kinase"/>
    <property type="match status" value="1"/>
</dbReference>
<dbReference type="GO" id="GO:0016036">
    <property type="term" value="P:cellular response to phosphate starvation"/>
    <property type="evidence" value="ECO:0007669"/>
    <property type="project" value="TreeGrafter"/>
</dbReference>
<evidence type="ECO:0000256" key="5">
    <source>
        <dbReference type="ARBA" id="ARBA00022777"/>
    </source>
</evidence>
<dbReference type="SMART" id="SM00388">
    <property type="entry name" value="HisKA"/>
    <property type="match status" value="1"/>
</dbReference>
<dbReference type="SMART" id="SM00091">
    <property type="entry name" value="PAS"/>
    <property type="match status" value="1"/>
</dbReference>
<dbReference type="GO" id="GO:0004721">
    <property type="term" value="F:phosphoprotein phosphatase activity"/>
    <property type="evidence" value="ECO:0007669"/>
    <property type="project" value="TreeGrafter"/>
</dbReference>
<accession>A0A1T4MSZ4</accession>
<keyword evidence="4" id="KW-0808">Transferase</keyword>
<keyword evidence="5 11" id="KW-0418">Kinase</keyword>
<dbReference type="SUPFAM" id="SSF55785">
    <property type="entry name" value="PYP-like sensor domain (PAS domain)"/>
    <property type="match status" value="1"/>
</dbReference>
<dbReference type="InterPro" id="IPR050351">
    <property type="entry name" value="BphY/WalK/GraS-like"/>
</dbReference>
<protein>
    <recommendedName>
        <fullName evidence="2">histidine kinase</fullName>
        <ecNumber evidence="2">2.7.13.3</ecNumber>
    </recommendedName>
</protein>
<dbReference type="InterPro" id="IPR035965">
    <property type="entry name" value="PAS-like_dom_sf"/>
</dbReference>
<keyword evidence="3" id="KW-0597">Phosphoprotein</keyword>
<dbReference type="FunFam" id="3.30.565.10:FF:000006">
    <property type="entry name" value="Sensor histidine kinase WalK"/>
    <property type="match status" value="1"/>
</dbReference>
<feature type="transmembrane region" description="Helical" evidence="8">
    <location>
        <begin position="158"/>
        <end position="176"/>
    </location>
</feature>
<dbReference type="SUPFAM" id="SSF55874">
    <property type="entry name" value="ATPase domain of HSP90 chaperone/DNA topoisomerase II/histidine kinase"/>
    <property type="match status" value="1"/>
</dbReference>
<feature type="domain" description="PAS" evidence="10">
    <location>
        <begin position="230"/>
        <end position="266"/>
    </location>
</feature>
<dbReference type="InterPro" id="IPR005467">
    <property type="entry name" value="His_kinase_dom"/>
</dbReference>
<dbReference type="PROSITE" id="PS50112">
    <property type="entry name" value="PAS"/>
    <property type="match status" value="1"/>
</dbReference>
<dbReference type="InterPro" id="IPR003661">
    <property type="entry name" value="HisK_dim/P_dom"/>
</dbReference>
<dbReference type="GO" id="GO:0000155">
    <property type="term" value="F:phosphorelay sensor kinase activity"/>
    <property type="evidence" value="ECO:0007669"/>
    <property type="project" value="InterPro"/>
</dbReference>
<dbReference type="Pfam" id="PF00512">
    <property type="entry name" value="HisKA"/>
    <property type="match status" value="1"/>
</dbReference>
<evidence type="ECO:0000259" key="9">
    <source>
        <dbReference type="PROSITE" id="PS50109"/>
    </source>
</evidence>
<dbReference type="EMBL" id="FUWU01000020">
    <property type="protein sequence ID" value="SJZ70103.1"/>
    <property type="molecule type" value="Genomic_DNA"/>
</dbReference>
<evidence type="ECO:0000256" key="2">
    <source>
        <dbReference type="ARBA" id="ARBA00012438"/>
    </source>
</evidence>
<evidence type="ECO:0000256" key="8">
    <source>
        <dbReference type="SAM" id="Phobius"/>
    </source>
</evidence>
<evidence type="ECO:0000256" key="1">
    <source>
        <dbReference type="ARBA" id="ARBA00000085"/>
    </source>
</evidence>
<dbReference type="Gene3D" id="3.30.450.20">
    <property type="entry name" value="PAS domain"/>
    <property type="match status" value="1"/>
</dbReference>
<dbReference type="AlphaFoldDB" id="A0A1T4MSZ4"/>
<dbReference type="Pfam" id="PF02518">
    <property type="entry name" value="HATPase_c"/>
    <property type="match status" value="1"/>
</dbReference>
<dbReference type="PRINTS" id="PR00344">
    <property type="entry name" value="BCTRLSENSOR"/>
</dbReference>
<dbReference type="PROSITE" id="PS50109">
    <property type="entry name" value="HIS_KIN"/>
    <property type="match status" value="1"/>
</dbReference>
<evidence type="ECO:0000256" key="4">
    <source>
        <dbReference type="ARBA" id="ARBA00022679"/>
    </source>
</evidence>
<dbReference type="InterPro" id="IPR004358">
    <property type="entry name" value="Sig_transdc_His_kin-like_C"/>
</dbReference>